<dbReference type="RefSeq" id="XP_001226828.1">
    <property type="nucleotide sequence ID" value="XM_001226827.1"/>
</dbReference>
<name>Q2GT03_CHAGB</name>
<dbReference type="VEuPathDB" id="FungiDB:CHGG_08901"/>
<proteinExistence type="predicted"/>
<dbReference type="Proteomes" id="UP000001056">
    <property type="component" value="Unassembled WGS sequence"/>
</dbReference>
<sequence length="77" mass="8076">MSDVTSQTQDPAMGCSVFPAPPSGAEARVVVRPLRSSRLFSALVGPISSSSTAHVLSGRLPFLMDICGSQKTKILDD</sequence>
<dbReference type="HOGENOM" id="CLU_2637850_0_0_1"/>
<evidence type="ECO:0000313" key="2">
    <source>
        <dbReference type="Proteomes" id="UP000001056"/>
    </source>
</evidence>
<dbReference type="GeneID" id="4395281"/>
<organism evidence="1 2">
    <name type="scientific">Chaetomium globosum (strain ATCC 6205 / CBS 148.51 / DSM 1962 / NBRC 6347 / NRRL 1970)</name>
    <name type="common">Soil fungus</name>
    <dbReference type="NCBI Taxonomy" id="306901"/>
    <lineage>
        <taxon>Eukaryota</taxon>
        <taxon>Fungi</taxon>
        <taxon>Dikarya</taxon>
        <taxon>Ascomycota</taxon>
        <taxon>Pezizomycotina</taxon>
        <taxon>Sordariomycetes</taxon>
        <taxon>Sordariomycetidae</taxon>
        <taxon>Sordariales</taxon>
        <taxon>Chaetomiaceae</taxon>
        <taxon>Chaetomium</taxon>
    </lineage>
</organism>
<protein>
    <submittedName>
        <fullName evidence="1">Uncharacterized protein</fullName>
    </submittedName>
</protein>
<dbReference type="InParanoid" id="Q2GT03"/>
<dbReference type="AlphaFoldDB" id="Q2GT03"/>
<keyword evidence="2" id="KW-1185">Reference proteome</keyword>
<evidence type="ECO:0000313" key="1">
    <source>
        <dbReference type="EMBL" id="EAQ84887.1"/>
    </source>
</evidence>
<gene>
    <name evidence="1" type="ORF">CHGG_08901</name>
</gene>
<accession>Q2GT03</accession>
<reference evidence="2" key="1">
    <citation type="journal article" date="2015" name="Genome Announc.">
        <title>Draft genome sequence of the cellulolytic fungus Chaetomium globosum.</title>
        <authorList>
            <person name="Cuomo C.A."/>
            <person name="Untereiner W.A."/>
            <person name="Ma L.-J."/>
            <person name="Grabherr M."/>
            <person name="Birren B.W."/>
        </authorList>
    </citation>
    <scope>NUCLEOTIDE SEQUENCE [LARGE SCALE GENOMIC DNA]</scope>
    <source>
        <strain evidence="2">ATCC 6205 / CBS 148.51 / DSM 1962 / NBRC 6347 / NRRL 1970</strain>
    </source>
</reference>
<dbReference type="EMBL" id="CH408034">
    <property type="protein sequence ID" value="EAQ84887.1"/>
    <property type="molecule type" value="Genomic_DNA"/>
</dbReference>